<dbReference type="AlphaFoldDB" id="A0A2P5FPN2"/>
<reference evidence="2" key="1">
    <citation type="submission" date="2016-06" db="EMBL/GenBank/DDBJ databases">
        <title>Parallel loss of symbiosis genes in relatives of nitrogen-fixing non-legume Parasponia.</title>
        <authorList>
            <person name="Van Velzen R."/>
            <person name="Holmer R."/>
            <person name="Bu F."/>
            <person name="Rutten L."/>
            <person name="Van Zeijl A."/>
            <person name="Liu W."/>
            <person name="Santuari L."/>
            <person name="Cao Q."/>
            <person name="Sharma T."/>
            <person name="Shen D."/>
            <person name="Roswanjaya Y."/>
            <person name="Wardhani T."/>
            <person name="Kalhor M.S."/>
            <person name="Jansen J."/>
            <person name="Van den Hoogen J."/>
            <person name="Gungor B."/>
            <person name="Hartog M."/>
            <person name="Hontelez J."/>
            <person name="Verver J."/>
            <person name="Yang W.-C."/>
            <person name="Schijlen E."/>
            <person name="Repin R."/>
            <person name="Schilthuizen M."/>
            <person name="Schranz E."/>
            <person name="Heidstra R."/>
            <person name="Miyata K."/>
            <person name="Fedorova E."/>
            <person name="Kohlen W."/>
            <person name="Bisseling T."/>
            <person name="Smit S."/>
            <person name="Geurts R."/>
        </authorList>
    </citation>
    <scope>NUCLEOTIDE SEQUENCE [LARGE SCALE GENOMIC DNA]</scope>
    <source>
        <strain evidence="2">cv. RG33-2</strain>
    </source>
</reference>
<dbReference type="OrthoDB" id="10389615at2759"/>
<evidence type="ECO:0000313" key="1">
    <source>
        <dbReference type="EMBL" id="PON99726.1"/>
    </source>
</evidence>
<comment type="caution">
    <text evidence="1">The sequence shown here is derived from an EMBL/GenBank/DDBJ whole genome shotgun (WGS) entry which is preliminary data.</text>
</comment>
<evidence type="ECO:0000313" key="2">
    <source>
        <dbReference type="Proteomes" id="UP000237000"/>
    </source>
</evidence>
<dbReference type="EMBL" id="JXTC01000017">
    <property type="protein sequence ID" value="PON99726.1"/>
    <property type="molecule type" value="Genomic_DNA"/>
</dbReference>
<gene>
    <name evidence="1" type="ORF">TorRG33x02_044910</name>
</gene>
<protein>
    <submittedName>
        <fullName evidence="1">Uncharacterized protein</fullName>
    </submittedName>
</protein>
<name>A0A2P5FPN2_TREOI</name>
<dbReference type="InParanoid" id="A0A2P5FPN2"/>
<sequence length="35" mass="3672">MDGRASSLMVVERKGLGLQSSLCKVGKEGENAAFC</sequence>
<organism evidence="1 2">
    <name type="scientific">Trema orientale</name>
    <name type="common">Charcoal tree</name>
    <name type="synonym">Celtis orientalis</name>
    <dbReference type="NCBI Taxonomy" id="63057"/>
    <lineage>
        <taxon>Eukaryota</taxon>
        <taxon>Viridiplantae</taxon>
        <taxon>Streptophyta</taxon>
        <taxon>Embryophyta</taxon>
        <taxon>Tracheophyta</taxon>
        <taxon>Spermatophyta</taxon>
        <taxon>Magnoliopsida</taxon>
        <taxon>eudicotyledons</taxon>
        <taxon>Gunneridae</taxon>
        <taxon>Pentapetalae</taxon>
        <taxon>rosids</taxon>
        <taxon>fabids</taxon>
        <taxon>Rosales</taxon>
        <taxon>Cannabaceae</taxon>
        <taxon>Trema</taxon>
    </lineage>
</organism>
<proteinExistence type="predicted"/>
<accession>A0A2P5FPN2</accession>
<dbReference type="Proteomes" id="UP000237000">
    <property type="component" value="Unassembled WGS sequence"/>
</dbReference>
<keyword evidence="2" id="KW-1185">Reference proteome</keyword>